<feature type="transmembrane region" description="Helical" evidence="1">
    <location>
        <begin position="20"/>
        <end position="43"/>
    </location>
</feature>
<reference evidence="2 3" key="1">
    <citation type="submission" date="2018-11" db="EMBL/GenBank/DDBJ databases">
        <title>Draft genome sequences of potential pathogenic Clostridium perfringens from environmental surface water in the North West Province, South Africa.</title>
        <authorList>
            <person name="Fourie J.C.J."/>
            <person name="Sanko T.J."/>
            <person name="Bezuidenhout C."/>
            <person name="Mienie C."/>
            <person name="Adeleke R."/>
        </authorList>
    </citation>
    <scope>NUCLEOTIDE SEQUENCE [LARGE SCALE GENOMIC DNA]</scope>
    <source>
        <strain evidence="2 3">SC4-C13</strain>
    </source>
</reference>
<keyword evidence="1" id="KW-0812">Transmembrane</keyword>
<feature type="transmembrane region" description="Helical" evidence="1">
    <location>
        <begin position="55"/>
        <end position="79"/>
    </location>
</feature>
<name>A0AAE8FUH3_CLOPF</name>
<sequence length="256" mass="29724">MDRSKKINKFYKNNKNLINIICILLIIVVLGIVVPFSINMVVIESDFPSKASNDGWISFWGSYIGGIFGGAGTLIALYISSSLAREHQKENILMTRKIQEENLECIRKERMITINSKEIEYLKDLYETVYGYEKYLRYKLKEVTLNNLNKDIDAIRNISIQNVDILEQYARNMIIKGACIESYIIRDINDKVIENVNNIINYTTKLLLDLHNYDDKKLKELFNDEEGVILKASKLALILNSSIIEEIQRKRKELVF</sequence>
<proteinExistence type="predicted"/>
<comment type="caution">
    <text evidence="2">The sequence shown here is derived from an EMBL/GenBank/DDBJ whole genome shotgun (WGS) entry which is preliminary data.</text>
</comment>
<evidence type="ECO:0000313" key="3">
    <source>
        <dbReference type="Proteomes" id="UP000273641"/>
    </source>
</evidence>
<dbReference type="Proteomes" id="UP000273641">
    <property type="component" value="Unassembled WGS sequence"/>
</dbReference>
<protein>
    <submittedName>
        <fullName evidence="2">Uncharacterized protein</fullName>
    </submittedName>
</protein>
<dbReference type="RefSeq" id="WP_120992912.1">
    <property type="nucleotide sequence ID" value="NZ_CP120749.1"/>
</dbReference>
<dbReference type="EMBL" id="RQNR01000002">
    <property type="protein sequence ID" value="RQN24873.1"/>
    <property type="molecule type" value="Genomic_DNA"/>
</dbReference>
<gene>
    <name evidence="2" type="ORF">EHZ11_06475</name>
</gene>
<keyword evidence="1" id="KW-1133">Transmembrane helix</keyword>
<dbReference type="AlphaFoldDB" id="A0AAE8FUH3"/>
<keyword evidence="1" id="KW-0472">Membrane</keyword>
<organism evidence="2 3">
    <name type="scientific">Clostridium perfringens</name>
    <dbReference type="NCBI Taxonomy" id="1502"/>
    <lineage>
        <taxon>Bacteria</taxon>
        <taxon>Bacillati</taxon>
        <taxon>Bacillota</taxon>
        <taxon>Clostridia</taxon>
        <taxon>Eubacteriales</taxon>
        <taxon>Clostridiaceae</taxon>
        <taxon>Clostridium</taxon>
    </lineage>
</organism>
<evidence type="ECO:0000313" key="2">
    <source>
        <dbReference type="EMBL" id="RQN24873.1"/>
    </source>
</evidence>
<accession>A0AAE8FUH3</accession>
<evidence type="ECO:0000256" key="1">
    <source>
        <dbReference type="SAM" id="Phobius"/>
    </source>
</evidence>